<sequence length="385" mass="39190">MRRRVAVTGVGIASPLGGREATWRRVLASESGVRALDANYSAGVVTDDLSSIASRSRGNSRFVCLALVAAREGVEDAGGLFAPPERRGVAIGSGIGGIEETERRRSPYFVPRLLTNMAAAGVAVEHRIMGPNVAPASACAAGAHAIGDAFRIVERGDADVVIAGGAEAAVHELGLAGFRRARALAKVAKPFDVDRAGFVMGEGAAVLILEDLDAAIARGAKIYAEIGGYGMSGDAYHLTAPLPSGASAARAMTEAARGARVDYVNAHAASTVLGDAAEARAIEAALGPKTLVSSTKGATGHLLGAAGAIEAALTVLAIRDRLAPPTCNLHTPLQADLDFITHGAPRPLPSNKMVAAISNSFGFGGTNAALLFTSSRPATSLGVLM</sequence>
<dbReference type="GO" id="GO:0004315">
    <property type="term" value="F:3-oxoacyl-[acyl-carrier-protein] synthase activity"/>
    <property type="evidence" value="ECO:0007669"/>
    <property type="project" value="UniProtKB-EC"/>
</dbReference>
<dbReference type="Pfam" id="PF02801">
    <property type="entry name" value="Ketoacyl-synt_C"/>
    <property type="match status" value="1"/>
</dbReference>
<dbReference type="Proteomes" id="UP001230188">
    <property type="component" value="Unassembled WGS sequence"/>
</dbReference>
<dbReference type="SUPFAM" id="SSF53901">
    <property type="entry name" value="Thiolase-like"/>
    <property type="match status" value="2"/>
</dbReference>
<feature type="domain" description="Ketosynthase family 3 (KS3)" evidence="5">
    <location>
        <begin position="1"/>
        <end position="374"/>
    </location>
</feature>
<dbReference type="GO" id="GO:0006633">
    <property type="term" value="P:fatty acid biosynthetic process"/>
    <property type="evidence" value="ECO:0007669"/>
    <property type="project" value="InterPro"/>
</dbReference>
<dbReference type="InterPro" id="IPR016039">
    <property type="entry name" value="Thiolase-like"/>
</dbReference>
<proteinExistence type="inferred from homology"/>
<dbReference type="Pfam" id="PF00109">
    <property type="entry name" value="ketoacyl-synt"/>
    <property type="match status" value="1"/>
</dbReference>
<evidence type="ECO:0000313" key="7">
    <source>
        <dbReference type="Proteomes" id="UP001230188"/>
    </source>
</evidence>
<evidence type="ECO:0000256" key="2">
    <source>
        <dbReference type="ARBA" id="ARBA00013191"/>
    </source>
</evidence>
<dbReference type="AlphaFoldDB" id="A0AAD7UC38"/>
<dbReference type="PROSITE" id="PS52004">
    <property type="entry name" value="KS3_2"/>
    <property type="match status" value="1"/>
</dbReference>
<keyword evidence="7" id="KW-1185">Reference proteome</keyword>
<comment type="similarity">
    <text evidence="1 4">Belongs to the thiolase-like superfamily. Beta-ketoacyl-ACP synthases family.</text>
</comment>
<reference evidence="6" key="1">
    <citation type="submission" date="2023-01" db="EMBL/GenBank/DDBJ databases">
        <title>Metagenome sequencing of chrysophaentin producing Chrysophaeum taylorii.</title>
        <authorList>
            <person name="Davison J."/>
            <person name="Bewley C."/>
        </authorList>
    </citation>
    <scope>NUCLEOTIDE SEQUENCE</scope>
    <source>
        <strain evidence="6">NIES-1699</strain>
    </source>
</reference>
<organism evidence="6 7">
    <name type="scientific">Chrysophaeum taylorii</name>
    <dbReference type="NCBI Taxonomy" id="2483200"/>
    <lineage>
        <taxon>Eukaryota</taxon>
        <taxon>Sar</taxon>
        <taxon>Stramenopiles</taxon>
        <taxon>Ochrophyta</taxon>
        <taxon>Pelagophyceae</taxon>
        <taxon>Pelagomonadales</taxon>
        <taxon>Pelagomonadaceae</taxon>
        <taxon>Chrysophaeum</taxon>
    </lineage>
</organism>
<dbReference type="GO" id="GO:0005739">
    <property type="term" value="C:mitochondrion"/>
    <property type="evidence" value="ECO:0007669"/>
    <property type="project" value="TreeGrafter"/>
</dbReference>
<accession>A0AAD7UC38</accession>
<evidence type="ECO:0000313" key="6">
    <source>
        <dbReference type="EMBL" id="KAJ8602066.1"/>
    </source>
</evidence>
<dbReference type="Gene3D" id="3.40.47.10">
    <property type="match status" value="1"/>
</dbReference>
<protein>
    <recommendedName>
        <fullName evidence="2">beta-ketoacyl-[acyl-carrier-protein] synthase I</fullName>
        <ecNumber evidence="2">2.3.1.41</ecNumber>
    </recommendedName>
</protein>
<evidence type="ECO:0000256" key="1">
    <source>
        <dbReference type="ARBA" id="ARBA00008467"/>
    </source>
</evidence>
<dbReference type="PROSITE" id="PS00606">
    <property type="entry name" value="KS3_1"/>
    <property type="match status" value="1"/>
</dbReference>
<dbReference type="SMART" id="SM00825">
    <property type="entry name" value="PKS_KS"/>
    <property type="match status" value="1"/>
</dbReference>
<dbReference type="EMBL" id="JAQMWT010000390">
    <property type="protein sequence ID" value="KAJ8602066.1"/>
    <property type="molecule type" value="Genomic_DNA"/>
</dbReference>
<comment type="caution">
    <text evidence="6">The sequence shown here is derived from an EMBL/GenBank/DDBJ whole genome shotgun (WGS) entry which is preliminary data.</text>
</comment>
<dbReference type="PANTHER" id="PTHR11712">
    <property type="entry name" value="POLYKETIDE SYNTHASE-RELATED"/>
    <property type="match status" value="1"/>
</dbReference>
<name>A0AAD7UC38_9STRA</name>
<dbReference type="InterPro" id="IPR014030">
    <property type="entry name" value="Ketoacyl_synth_N"/>
</dbReference>
<gene>
    <name evidence="6" type="ORF">CTAYLR_001598</name>
</gene>
<evidence type="ECO:0000256" key="3">
    <source>
        <dbReference type="ARBA" id="ARBA00022679"/>
    </source>
</evidence>
<dbReference type="InterPro" id="IPR000794">
    <property type="entry name" value="Beta-ketoacyl_synthase"/>
</dbReference>
<dbReference type="InterPro" id="IPR020841">
    <property type="entry name" value="PKS_Beta-ketoAc_synthase_dom"/>
</dbReference>
<dbReference type="InterPro" id="IPR018201">
    <property type="entry name" value="Ketoacyl_synth_AS"/>
</dbReference>
<dbReference type="InterPro" id="IPR014031">
    <property type="entry name" value="Ketoacyl_synth_C"/>
</dbReference>
<evidence type="ECO:0000259" key="5">
    <source>
        <dbReference type="PROSITE" id="PS52004"/>
    </source>
</evidence>
<dbReference type="PANTHER" id="PTHR11712:SF297">
    <property type="entry name" value="3-OXOACYL-[ACYL-CARRIER-PROTEIN] SYNTHASE, MITOCHONDRIAL"/>
    <property type="match status" value="1"/>
</dbReference>
<dbReference type="CDD" id="cd00834">
    <property type="entry name" value="KAS_I_II"/>
    <property type="match status" value="1"/>
</dbReference>
<dbReference type="EC" id="2.3.1.41" evidence="2"/>
<evidence type="ECO:0000256" key="4">
    <source>
        <dbReference type="RuleBase" id="RU003694"/>
    </source>
</evidence>
<keyword evidence="3 4" id="KW-0808">Transferase</keyword>